<sequence>MNLRNESGSSSVEAAIIIPVLVALSVSVWEGSVMLKTFFTVQEAAREGAREILRSGSDSKVQALVQNLTKDLPPSDLQVSKSVDTGAKTATVEVSYAYQPSSLSGDFIDALNNGPLTITSKVVMPLQ</sequence>
<dbReference type="Proteomes" id="UP000494245">
    <property type="component" value="Unassembled WGS sequence"/>
</dbReference>
<proteinExistence type="predicted"/>
<accession>A0A6V8M5U7</accession>
<dbReference type="InterPro" id="IPR012495">
    <property type="entry name" value="TadE-like_dom"/>
</dbReference>
<evidence type="ECO:0000259" key="2">
    <source>
        <dbReference type="Pfam" id="PF07811"/>
    </source>
</evidence>
<dbReference type="AlphaFoldDB" id="A0A6V8M5U7"/>
<keyword evidence="1" id="KW-1133">Transmembrane helix</keyword>
<protein>
    <recommendedName>
        <fullName evidence="2">TadE-like domain-containing protein</fullName>
    </recommendedName>
</protein>
<feature type="domain" description="TadE-like" evidence="2">
    <location>
        <begin position="8"/>
        <end position="50"/>
    </location>
</feature>
<name>A0A6V8M5U7_9BACT</name>
<reference evidence="3 4" key="2">
    <citation type="submission" date="2020-05" db="EMBL/GenBank/DDBJ databases">
        <title>Draft genome sequence of Desulfovibrio sp. strainFSS-1.</title>
        <authorList>
            <person name="Shimoshige H."/>
            <person name="Kobayashi H."/>
            <person name="Maekawa T."/>
        </authorList>
    </citation>
    <scope>NUCLEOTIDE SEQUENCE [LARGE SCALE GENOMIC DNA]</scope>
    <source>
        <strain evidence="3 4">SIID29052-01</strain>
    </source>
</reference>
<keyword evidence="1" id="KW-0472">Membrane</keyword>
<dbReference type="EMBL" id="BLTE01000027">
    <property type="protein sequence ID" value="GFK95965.1"/>
    <property type="molecule type" value="Genomic_DNA"/>
</dbReference>
<evidence type="ECO:0000256" key="1">
    <source>
        <dbReference type="SAM" id="Phobius"/>
    </source>
</evidence>
<keyword evidence="4" id="KW-1185">Reference proteome</keyword>
<keyword evidence="1" id="KW-0812">Transmembrane</keyword>
<feature type="transmembrane region" description="Helical" evidence="1">
    <location>
        <begin position="12"/>
        <end position="29"/>
    </location>
</feature>
<comment type="caution">
    <text evidence="3">The sequence shown here is derived from an EMBL/GenBank/DDBJ whole genome shotgun (WGS) entry which is preliminary data.</text>
</comment>
<dbReference type="RefSeq" id="WP_173087100.1">
    <property type="nucleotide sequence ID" value="NZ_BLTE01000027.1"/>
</dbReference>
<organism evidence="3 4">
    <name type="scientific">Fundidesulfovibrio magnetotacticus</name>
    <dbReference type="NCBI Taxonomy" id="2730080"/>
    <lineage>
        <taxon>Bacteria</taxon>
        <taxon>Pseudomonadati</taxon>
        <taxon>Thermodesulfobacteriota</taxon>
        <taxon>Desulfovibrionia</taxon>
        <taxon>Desulfovibrionales</taxon>
        <taxon>Desulfovibrionaceae</taxon>
        <taxon>Fundidesulfovibrio</taxon>
    </lineage>
</organism>
<reference evidence="3 4" key="1">
    <citation type="submission" date="2020-04" db="EMBL/GenBank/DDBJ databases">
        <authorList>
            <consortium name="Desulfovibrio sp. FSS-1 genome sequencing consortium"/>
            <person name="Shimoshige H."/>
            <person name="Kobayashi H."/>
            <person name="Maekawa T."/>
        </authorList>
    </citation>
    <scope>NUCLEOTIDE SEQUENCE [LARGE SCALE GENOMIC DNA]</scope>
    <source>
        <strain evidence="3 4">SIID29052-01</strain>
    </source>
</reference>
<gene>
    <name evidence="3" type="ORF">NNJEOMEG_03838</name>
</gene>
<dbReference type="Pfam" id="PF07811">
    <property type="entry name" value="TadE"/>
    <property type="match status" value="1"/>
</dbReference>
<evidence type="ECO:0000313" key="4">
    <source>
        <dbReference type="Proteomes" id="UP000494245"/>
    </source>
</evidence>
<evidence type="ECO:0000313" key="3">
    <source>
        <dbReference type="EMBL" id="GFK95965.1"/>
    </source>
</evidence>